<gene>
    <name evidence="1" type="ORF">CCHLO57077_00009480</name>
</gene>
<name>A0AA35VI99_9HYPO</name>
<protein>
    <submittedName>
        <fullName evidence="1">Uncharacterized protein</fullName>
    </submittedName>
</protein>
<dbReference type="Proteomes" id="UP001160390">
    <property type="component" value="Unassembled WGS sequence"/>
</dbReference>
<organism evidence="1 2">
    <name type="scientific">Clonostachys chloroleuca</name>
    <dbReference type="NCBI Taxonomy" id="1926264"/>
    <lineage>
        <taxon>Eukaryota</taxon>
        <taxon>Fungi</taxon>
        <taxon>Dikarya</taxon>
        <taxon>Ascomycota</taxon>
        <taxon>Pezizomycotina</taxon>
        <taxon>Sordariomycetes</taxon>
        <taxon>Hypocreomycetidae</taxon>
        <taxon>Hypocreales</taxon>
        <taxon>Bionectriaceae</taxon>
        <taxon>Clonostachys</taxon>
    </lineage>
</organism>
<comment type="caution">
    <text evidence="1">The sequence shown here is derived from an EMBL/GenBank/DDBJ whole genome shotgun (WGS) entry which is preliminary data.</text>
</comment>
<dbReference type="AlphaFoldDB" id="A0AA35VI99"/>
<reference evidence="1" key="1">
    <citation type="submission" date="2023-01" db="EMBL/GenBank/DDBJ databases">
        <authorList>
            <person name="Piombo E."/>
        </authorList>
    </citation>
    <scope>NUCLEOTIDE SEQUENCE</scope>
</reference>
<feature type="non-terminal residue" evidence="1">
    <location>
        <position position="161"/>
    </location>
</feature>
<dbReference type="EMBL" id="CABFNP030001316">
    <property type="protein sequence ID" value="CAI6099448.1"/>
    <property type="molecule type" value="Genomic_DNA"/>
</dbReference>
<sequence length="161" mass="17947">MLGQDDSVSAVLLCSAVHAIGQIISHEMYRNWNNESMWDDPTWQNFTATFNEGTASLFNESFSDWAINNNSLTLDNDGGASKSYYWNTLPRELLSFTLITTLMYLWDISLEDLLPTRPRGVGADAKNEKAVYPNTPREETLGRLIVNQALEGHQSAGATPS</sequence>
<evidence type="ECO:0000313" key="1">
    <source>
        <dbReference type="EMBL" id="CAI6099448.1"/>
    </source>
</evidence>
<accession>A0AA35VI99</accession>
<keyword evidence="2" id="KW-1185">Reference proteome</keyword>
<evidence type="ECO:0000313" key="2">
    <source>
        <dbReference type="Proteomes" id="UP001160390"/>
    </source>
</evidence>
<proteinExistence type="predicted"/>